<evidence type="ECO:0000256" key="1">
    <source>
        <dbReference type="ARBA" id="ARBA00023015"/>
    </source>
</evidence>
<dbReference type="Proteomes" id="UP001143463">
    <property type="component" value="Unassembled WGS sequence"/>
</dbReference>
<dbReference type="PANTHER" id="PTHR30055:SF234">
    <property type="entry name" value="HTH-TYPE TRANSCRIPTIONAL REGULATOR BETI"/>
    <property type="match status" value="1"/>
</dbReference>
<dbReference type="Pfam" id="PF00440">
    <property type="entry name" value="TetR_N"/>
    <property type="match status" value="1"/>
</dbReference>
<dbReference type="InterPro" id="IPR009057">
    <property type="entry name" value="Homeodomain-like_sf"/>
</dbReference>
<dbReference type="GO" id="GO:0000976">
    <property type="term" value="F:transcription cis-regulatory region binding"/>
    <property type="evidence" value="ECO:0007669"/>
    <property type="project" value="TreeGrafter"/>
</dbReference>
<feature type="domain" description="HTH tetR-type" evidence="5">
    <location>
        <begin position="13"/>
        <end position="73"/>
    </location>
</feature>
<dbReference type="InterPro" id="IPR050109">
    <property type="entry name" value="HTH-type_TetR-like_transc_reg"/>
</dbReference>
<reference evidence="6" key="2">
    <citation type="submission" date="2023-01" db="EMBL/GenBank/DDBJ databases">
        <authorList>
            <person name="Sun Q."/>
            <person name="Evtushenko L."/>
        </authorList>
    </citation>
    <scope>NUCLEOTIDE SEQUENCE</scope>
    <source>
        <strain evidence="6">VKM Ac-1069</strain>
    </source>
</reference>
<evidence type="ECO:0000313" key="6">
    <source>
        <dbReference type="EMBL" id="GLL13067.1"/>
    </source>
</evidence>
<dbReference type="AlphaFoldDB" id="A0A9W6L3M4"/>
<dbReference type="PRINTS" id="PR00455">
    <property type="entry name" value="HTHTETR"/>
</dbReference>
<dbReference type="PROSITE" id="PS50977">
    <property type="entry name" value="HTH_TETR_2"/>
    <property type="match status" value="1"/>
</dbReference>
<proteinExistence type="predicted"/>
<accession>A0A9W6L3M4</accession>
<dbReference type="Gene3D" id="1.10.357.10">
    <property type="entry name" value="Tetracycline Repressor, domain 2"/>
    <property type="match status" value="1"/>
</dbReference>
<comment type="caution">
    <text evidence="6">The sequence shown here is derived from an EMBL/GenBank/DDBJ whole genome shotgun (WGS) entry which is preliminary data.</text>
</comment>
<sequence>MWSDTLEFHSMKRGGRSVIVDAALASVEERGWEATSMQAVRERAGVSNGSLFHHFPTRADLAAAVVAAGLADHRAVLLRALHAAGGAEDAVRRVVARHLRWIEDNPQLARLFLHSPPDVLRTMLDDAALDAKRGFAEEIDDWLRGHGWSGAPDLTVVVALWIGPVHEYARGWLASPGPSPALVSDALAEGAWRAVGPLLRSPGGSAGGRS</sequence>
<dbReference type="SUPFAM" id="SSF48498">
    <property type="entry name" value="Tetracyclin repressor-like, C-terminal domain"/>
    <property type="match status" value="1"/>
</dbReference>
<evidence type="ECO:0000259" key="5">
    <source>
        <dbReference type="PROSITE" id="PS50977"/>
    </source>
</evidence>
<keyword evidence="7" id="KW-1185">Reference proteome</keyword>
<reference evidence="6" key="1">
    <citation type="journal article" date="2014" name="Int. J. Syst. Evol. Microbiol.">
        <title>Complete genome sequence of Corynebacterium casei LMG S-19264T (=DSM 44701T), isolated from a smear-ripened cheese.</title>
        <authorList>
            <consortium name="US DOE Joint Genome Institute (JGI-PGF)"/>
            <person name="Walter F."/>
            <person name="Albersmeier A."/>
            <person name="Kalinowski J."/>
            <person name="Ruckert C."/>
        </authorList>
    </citation>
    <scope>NUCLEOTIDE SEQUENCE</scope>
    <source>
        <strain evidence="6">VKM Ac-1069</strain>
    </source>
</reference>
<feature type="DNA-binding region" description="H-T-H motif" evidence="4">
    <location>
        <begin position="36"/>
        <end position="55"/>
    </location>
</feature>
<dbReference type="EMBL" id="BSFQ01000018">
    <property type="protein sequence ID" value="GLL13067.1"/>
    <property type="molecule type" value="Genomic_DNA"/>
</dbReference>
<evidence type="ECO:0000256" key="4">
    <source>
        <dbReference type="PROSITE-ProRule" id="PRU00335"/>
    </source>
</evidence>
<keyword evidence="2 4" id="KW-0238">DNA-binding</keyword>
<protein>
    <submittedName>
        <fullName evidence="6">Transcriptional regulator</fullName>
    </submittedName>
</protein>
<name>A0A9W6L3M4_9PSEU</name>
<dbReference type="InterPro" id="IPR036271">
    <property type="entry name" value="Tet_transcr_reg_TetR-rel_C_sf"/>
</dbReference>
<dbReference type="GO" id="GO:0003700">
    <property type="term" value="F:DNA-binding transcription factor activity"/>
    <property type="evidence" value="ECO:0007669"/>
    <property type="project" value="TreeGrafter"/>
</dbReference>
<dbReference type="SUPFAM" id="SSF46689">
    <property type="entry name" value="Homeodomain-like"/>
    <property type="match status" value="1"/>
</dbReference>
<keyword evidence="3" id="KW-0804">Transcription</keyword>
<evidence type="ECO:0000313" key="7">
    <source>
        <dbReference type="Proteomes" id="UP001143463"/>
    </source>
</evidence>
<dbReference type="PANTHER" id="PTHR30055">
    <property type="entry name" value="HTH-TYPE TRANSCRIPTIONAL REGULATOR RUTR"/>
    <property type="match status" value="1"/>
</dbReference>
<organism evidence="6 7">
    <name type="scientific">Pseudonocardia halophobica</name>
    <dbReference type="NCBI Taxonomy" id="29401"/>
    <lineage>
        <taxon>Bacteria</taxon>
        <taxon>Bacillati</taxon>
        <taxon>Actinomycetota</taxon>
        <taxon>Actinomycetes</taxon>
        <taxon>Pseudonocardiales</taxon>
        <taxon>Pseudonocardiaceae</taxon>
        <taxon>Pseudonocardia</taxon>
    </lineage>
</organism>
<evidence type="ECO:0000256" key="3">
    <source>
        <dbReference type="ARBA" id="ARBA00023163"/>
    </source>
</evidence>
<keyword evidence="1" id="KW-0805">Transcription regulation</keyword>
<evidence type="ECO:0000256" key="2">
    <source>
        <dbReference type="ARBA" id="ARBA00023125"/>
    </source>
</evidence>
<gene>
    <name evidence="6" type="ORF">GCM10017577_42100</name>
</gene>
<dbReference type="InterPro" id="IPR001647">
    <property type="entry name" value="HTH_TetR"/>
</dbReference>